<dbReference type="OMA" id="YHNDSAY"/>
<evidence type="ECO:0000256" key="4">
    <source>
        <dbReference type="ARBA" id="ARBA00023242"/>
    </source>
</evidence>
<feature type="domain" description="HTH myb-type" evidence="7">
    <location>
        <begin position="62"/>
        <end position="116"/>
    </location>
</feature>
<feature type="domain" description="Myb-like" evidence="6">
    <location>
        <begin position="9"/>
        <end position="61"/>
    </location>
</feature>
<keyword evidence="9" id="KW-1185">Reference proteome</keyword>
<proteinExistence type="predicted"/>
<evidence type="ECO:0000256" key="1">
    <source>
        <dbReference type="ARBA" id="ARBA00004123"/>
    </source>
</evidence>
<evidence type="ECO:0000259" key="7">
    <source>
        <dbReference type="PROSITE" id="PS51294"/>
    </source>
</evidence>
<sequence length="256" mass="29405">MVRAPSVDKNGVKKGAWSEEEDNKLRAYVLRYGHWNWRQLPKFAGLSRCGKSCRLRWMNYLKPGVRRGKYTIEEEDLIIKLHEQYGNRWSAIAAKLPGRTDNDIKNHWHTHLKKRNKQTQLSERSQNMDDADQNEQSSAMSTSGSSTDQKREMDPNASAADSLDAYTDISSLSCDSTLFDCVDWVADDSNSSVESLTEPFESFWTEPFALDTSFSNYISVDPWLPSTEEEFLYPFSSFLDDGIDCFHELNNRKGDD</sequence>
<accession>A0A068UUA9</accession>
<dbReference type="InParanoid" id="A0A068UUA9"/>
<dbReference type="GO" id="GO:0003677">
    <property type="term" value="F:DNA binding"/>
    <property type="evidence" value="ECO:0007669"/>
    <property type="project" value="UniProtKB-KW"/>
</dbReference>
<keyword evidence="2" id="KW-0677">Repeat</keyword>
<evidence type="ECO:0000256" key="3">
    <source>
        <dbReference type="ARBA" id="ARBA00023125"/>
    </source>
</evidence>
<dbReference type="GO" id="GO:0005634">
    <property type="term" value="C:nucleus"/>
    <property type="evidence" value="ECO:0007669"/>
    <property type="project" value="UniProtKB-SubCell"/>
</dbReference>
<dbReference type="Gene3D" id="1.10.10.60">
    <property type="entry name" value="Homeodomain-like"/>
    <property type="match status" value="2"/>
</dbReference>
<dbReference type="SMART" id="SM00717">
    <property type="entry name" value="SANT"/>
    <property type="match status" value="2"/>
</dbReference>
<dbReference type="CDD" id="cd00167">
    <property type="entry name" value="SANT"/>
    <property type="match status" value="2"/>
</dbReference>
<dbReference type="FunFam" id="1.10.10.60:FF:000001">
    <property type="entry name" value="MYB-related transcription factor"/>
    <property type="match status" value="1"/>
</dbReference>
<dbReference type="InterPro" id="IPR017930">
    <property type="entry name" value="Myb_dom"/>
</dbReference>
<evidence type="ECO:0000256" key="2">
    <source>
        <dbReference type="ARBA" id="ARBA00022737"/>
    </source>
</evidence>
<dbReference type="Gramene" id="CDP11892">
    <property type="protein sequence ID" value="CDP11892"/>
    <property type="gene ID" value="GSCOC_T00035177001"/>
</dbReference>
<dbReference type="PhylomeDB" id="A0A068UUA9"/>
<dbReference type="SUPFAM" id="SSF46689">
    <property type="entry name" value="Homeodomain-like"/>
    <property type="match status" value="1"/>
</dbReference>
<dbReference type="PANTHER" id="PTHR10641">
    <property type="entry name" value="MYB FAMILY TRANSCRIPTION FACTOR"/>
    <property type="match status" value="1"/>
</dbReference>
<evidence type="ECO:0000313" key="8">
    <source>
        <dbReference type="EMBL" id="CDP11892.1"/>
    </source>
</evidence>
<evidence type="ECO:0000313" key="9">
    <source>
        <dbReference type="Proteomes" id="UP000295252"/>
    </source>
</evidence>
<organism evidence="8 9">
    <name type="scientific">Coffea canephora</name>
    <name type="common">Robusta coffee</name>
    <dbReference type="NCBI Taxonomy" id="49390"/>
    <lineage>
        <taxon>Eukaryota</taxon>
        <taxon>Viridiplantae</taxon>
        <taxon>Streptophyta</taxon>
        <taxon>Embryophyta</taxon>
        <taxon>Tracheophyta</taxon>
        <taxon>Spermatophyta</taxon>
        <taxon>Magnoliopsida</taxon>
        <taxon>eudicotyledons</taxon>
        <taxon>Gunneridae</taxon>
        <taxon>Pentapetalae</taxon>
        <taxon>asterids</taxon>
        <taxon>lamiids</taxon>
        <taxon>Gentianales</taxon>
        <taxon>Rubiaceae</taxon>
        <taxon>Ixoroideae</taxon>
        <taxon>Gardenieae complex</taxon>
        <taxon>Bertiereae - Coffeeae clade</taxon>
        <taxon>Coffeeae</taxon>
        <taxon>Coffea</taxon>
    </lineage>
</organism>
<dbReference type="OrthoDB" id="2143914at2759"/>
<dbReference type="AlphaFoldDB" id="A0A068UUA9"/>
<dbReference type="PANTHER" id="PTHR10641:SF1377">
    <property type="entry name" value="MYB-RELATED PROTEIN MYB4-LIKE"/>
    <property type="match status" value="1"/>
</dbReference>
<gene>
    <name evidence="8" type="ORF">GSCOC_T00035177001</name>
</gene>
<dbReference type="Proteomes" id="UP000295252">
    <property type="component" value="Chromosome VII"/>
</dbReference>
<dbReference type="EMBL" id="HG739144">
    <property type="protein sequence ID" value="CDP11892.1"/>
    <property type="molecule type" value="Genomic_DNA"/>
</dbReference>
<dbReference type="Pfam" id="PF00249">
    <property type="entry name" value="Myb_DNA-binding"/>
    <property type="match status" value="2"/>
</dbReference>
<feature type="region of interest" description="Disordered" evidence="5">
    <location>
        <begin position="110"/>
        <end position="159"/>
    </location>
</feature>
<feature type="domain" description="Myb-like" evidence="6">
    <location>
        <begin position="62"/>
        <end position="112"/>
    </location>
</feature>
<dbReference type="PROSITE" id="PS50090">
    <property type="entry name" value="MYB_LIKE"/>
    <property type="match status" value="2"/>
</dbReference>
<evidence type="ECO:0000256" key="5">
    <source>
        <dbReference type="SAM" id="MobiDB-lite"/>
    </source>
</evidence>
<keyword evidence="3" id="KW-0238">DNA-binding</keyword>
<dbReference type="InterPro" id="IPR015495">
    <property type="entry name" value="Myb_TF_plants"/>
</dbReference>
<comment type="subcellular location">
    <subcellularLocation>
        <location evidence="1">Nucleus</location>
    </subcellularLocation>
</comment>
<name>A0A068UUA9_COFCA</name>
<dbReference type="InterPro" id="IPR001005">
    <property type="entry name" value="SANT/Myb"/>
</dbReference>
<protein>
    <submittedName>
        <fullName evidence="8">Uncharacterized protein</fullName>
    </submittedName>
</protein>
<keyword evidence="4" id="KW-0539">Nucleus</keyword>
<evidence type="ECO:0000259" key="6">
    <source>
        <dbReference type="PROSITE" id="PS50090"/>
    </source>
</evidence>
<reference evidence="9" key="1">
    <citation type="journal article" date="2014" name="Science">
        <title>The coffee genome provides insight into the convergent evolution of caffeine biosynthesis.</title>
        <authorList>
            <person name="Denoeud F."/>
            <person name="Carretero-Paulet L."/>
            <person name="Dereeper A."/>
            <person name="Droc G."/>
            <person name="Guyot R."/>
            <person name="Pietrella M."/>
            <person name="Zheng C."/>
            <person name="Alberti A."/>
            <person name="Anthony F."/>
            <person name="Aprea G."/>
            <person name="Aury J.M."/>
            <person name="Bento P."/>
            <person name="Bernard M."/>
            <person name="Bocs S."/>
            <person name="Campa C."/>
            <person name="Cenci A."/>
            <person name="Combes M.C."/>
            <person name="Crouzillat D."/>
            <person name="Da Silva C."/>
            <person name="Daddiego L."/>
            <person name="De Bellis F."/>
            <person name="Dussert S."/>
            <person name="Garsmeur O."/>
            <person name="Gayraud T."/>
            <person name="Guignon V."/>
            <person name="Jahn K."/>
            <person name="Jamilloux V."/>
            <person name="Joet T."/>
            <person name="Labadie K."/>
            <person name="Lan T."/>
            <person name="Leclercq J."/>
            <person name="Lepelley M."/>
            <person name="Leroy T."/>
            <person name="Li L.T."/>
            <person name="Librado P."/>
            <person name="Lopez L."/>
            <person name="Munoz A."/>
            <person name="Noel B."/>
            <person name="Pallavicini A."/>
            <person name="Perrotta G."/>
            <person name="Poncet V."/>
            <person name="Pot D."/>
            <person name="Priyono X."/>
            <person name="Rigoreau M."/>
            <person name="Rouard M."/>
            <person name="Rozas J."/>
            <person name="Tranchant-Dubreuil C."/>
            <person name="VanBuren R."/>
            <person name="Zhang Q."/>
            <person name="Andrade A.C."/>
            <person name="Argout X."/>
            <person name="Bertrand B."/>
            <person name="de Kochko A."/>
            <person name="Graziosi G."/>
            <person name="Henry R.J."/>
            <person name="Jayarama X."/>
            <person name="Ming R."/>
            <person name="Nagai C."/>
            <person name="Rounsley S."/>
            <person name="Sankoff D."/>
            <person name="Giuliano G."/>
            <person name="Albert V.A."/>
            <person name="Wincker P."/>
            <person name="Lashermes P."/>
        </authorList>
    </citation>
    <scope>NUCLEOTIDE SEQUENCE [LARGE SCALE GENOMIC DNA]</scope>
    <source>
        <strain evidence="9">cv. DH200-94</strain>
    </source>
</reference>
<dbReference type="PROSITE" id="PS51294">
    <property type="entry name" value="HTH_MYB"/>
    <property type="match status" value="2"/>
</dbReference>
<feature type="domain" description="HTH myb-type" evidence="7">
    <location>
        <begin position="9"/>
        <end position="61"/>
    </location>
</feature>
<feature type="compositionally biased region" description="Low complexity" evidence="5">
    <location>
        <begin position="137"/>
        <end position="146"/>
    </location>
</feature>
<dbReference type="InterPro" id="IPR009057">
    <property type="entry name" value="Homeodomain-like_sf"/>
</dbReference>